<dbReference type="STRING" id="1754192.A0A1Y1XQR3"/>
<feature type="compositionally biased region" description="Low complexity" evidence="1">
    <location>
        <begin position="929"/>
        <end position="942"/>
    </location>
</feature>
<reference evidence="2 3" key="1">
    <citation type="submission" date="2016-08" db="EMBL/GenBank/DDBJ databases">
        <title>A Parts List for Fungal Cellulosomes Revealed by Comparative Genomics.</title>
        <authorList>
            <consortium name="DOE Joint Genome Institute"/>
            <person name="Haitjema C.H."/>
            <person name="Gilmore S.P."/>
            <person name="Henske J.K."/>
            <person name="Solomon K.V."/>
            <person name="De Groot R."/>
            <person name="Kuo A."/>
            <person name="Mondo S.J."/>
            <person name="Salamov A.A."/>
            <person name="Labutti K."/>
            <person name="Zhao Z."/>
            <person name="Chiniquy J."/>
            <person name="Barry K."/>
            <person name="Brewer H.M."/>
            <person name="Purvine S.O."/>
            <person name="Wright A.T."/>
            <person name="Boxma B."/>
            <person name="Van Alen T."/>
            <person name="Hackstein J.H."/>
            <person name="Baker S.E."/>
            <person name="Grigoriev I.V."/>
            <person name="O'Malley M.A."/>
        </authorList>
    </citation>
    <scope>NUCLEOTIDE SEQUENCE [LARGE SCALE GENOMIC DNA]</scope>
    <source>
        <strain evidence="2 3">S4</strain>
    </source>
</reference>
<reference evidence="2 3" key="2">
    <citation type="submission" date="2016-08" db="EMBL/GenBank/DDBJ databases">
        <title>Pervasive Adenine N6-methylation of Active Genes in Fungi.</title>
        <authorList>
            <consortium name="DOE Joint Genome Institute"/>
            <person name="Mondo S.J."/>
            <person name="Dannebaum R.O."/>
            <person name="Kuo R.C."/>
            <person name="Labutti K."/>
            <person name="Haridas S."/>
            <person name="Kuo A."/>
            <person name="Salamov A."/>
            <person name="Ahrendt S.R."/>
            <person name="Lipzen A."/>
            <person name="Sullivan W."/>
            <person name="Andreopoulos W.B."/>
            <person name="Clum A."/>
            <person name="Lindquist E."/>
            <person name="Daum C."/>
            <person name="Ramamoorthy G.K."/>
            <person name="Gryganskyi A."/>
            <person name="Culley D."/>
            <person name="Magnuson J.K."/>
            <person name="James T.Y."/>
            <person name="O'Malley M.A."/>
            <person name="Stajich J.E."/>
            <person name="Spatafora J.W."/>
            <person name="Visel A."/>
            <person name="Grigoriev I.V."/>
        </authorList>
    </citation>
    <scope>NUCLEOTIDE SEQUENCE [LARGE SCALE GENOMIC DNA]</scope>
    <source>
        <strain evidence="2 3">S4</strain>
    </source>
</reference>
<proteinExistence type="predicted"/>
<dbReference type="SUPFAM" id="SSF101447">
    <property type="entry name" value="Formin homology 2 domain (FH2 domain)"/>
    <property type="match status" value="1"/>
</dbReference>
<feature type="region of interest" description="Disordered" evidence="1">
    <location>
        <begin position="38"/>
        <end position="65"/>
    </location>
</feature>
<evidence type="ECO:0000313" key="2">
    <source>
        <dbReference type="EMBL" id="ORX88077.1"/>
    </source>
</evidence>
<comment type="caution">
    <text evidence="2">The sequence shown here is derived from an EMBL/GenBank/DDBJ whole genome shotgun (WGS) entry which is preliminary data.</text>
</comment>
<feature type="region of interest" description="Disordered" evidence="1">
    <location>
        <begin position="1"/>
        <end position="21"/>
    </location>
</feature>
<organism evidence="2 3">
    <name type="scientific">Anaeromyces robustus</name>
    <dbReference type="NCBI Taxonomy" id="1754192"/>
    <lineage>
        <taxon>Eukaryota</taxon>
        <taxon>Fungi</taxon>
        <taxon>Fungi incertae sedis</taxon>
        <taxon>Chytridiomycota</taxon>
        <taxon>Chytridiomycota incertae sedis</taxon>
        <taxon>Neocallimastigomycetes</taxon>
        <taxon>Neocallimastigales</taxon>
        <taxon>Neocallimastigaceae</taxon>
        <taxon>Anaeromyces</taxon>
    </lineage>
</organism>
<feature type="compositionally biased region" description="Low complexity" evidence="1">
    <location>
        <begin position="456"/>
        <end position="495"/>
    </location>
</feature>
<dbReference type="EMBL" id="MCFG01000002">
    <property type="protein sequence ID" value="ORX88077.1"/>
    <property type="molecule type" value="Genomic_DNA"/>
</dbReference>
<feature type="compositionally biased region" description="Basic and acidic residues" evidence="1">
    <location>
        <begin position="895"/>
        <end position="904"/>
    </location>
</feature>
<accession>A0A1Y1XQR3</accession>
<feature type="compositionally biased region" description="Basic and acidic residues" evidence="1">
    <location>
        <begin position="911"/>
        <end position="928"/>
    </location>
</feature>
<dbReference type="Proteomes" id="UP000193944">
    <property type="component" value="Unassembled WGS sequence"/>
</dbReference>
<protein>
    <submittedName>
        <fullName evidence="2">Uncharacterized protein</fullName>
    </submittedName>
</protein>
<feature type="region of interest" description="Disordered" evidence="1">
    <location>
        <begin position="456"/>
        <end position="499"/>
    </location>
</feature>
<dbReference type="OrthoDB" id="2160934at2759"/>
<feature type="region of interest" description="Disordered" evidence="1">
    <location>
        <begin position="895"/>
        <end position="944"/>
    </location>
</feature>
<sequence>MSFMKNSYRPKKYGNNMYNDNKSNIFKYKGRKLHSNNMRKNYYSNQPNYLTSSSQPETLSQLPPSVNSYISSQHSFSSSLNSYIPSQITSYSSGYFNSSQPIDISQQPTVLSSLPPPPPSSSPPPPPSSSPPPPPSSSPPPPPSSSPPPPPSSPPLFVSPSPSLLPYSVLEPQLPSPLIHESYNYLSIPSLISQQNITSHLNNNTLINYQLSNNRNYISSYDKNYNNNNNNYNNNNDTLINYQLSNNRNYISSYDKNYNNNNNNNYNNNNDTNDEHVNVNIKIISSLPQNEQKKLRNKNDNQYNTQSSSLIKDELLNKNKSILYHKTNTLPSDSTLISISQTSLPHVSKKSNKEDIYSSQIKSNEINSLSSNSISKYFKSPFNDTNIQDDGLLFSSPSIILSNRFNFNSNIKKSNINNVKLNHKSEQKDIIIQSNVDNKSNISKILFNSNNEIKGNINDKSNFNDNKNNNSFYDNKSNNVNNTNNNNYNNKPSNNEDTNKINNIDEYQCKNIFKEKSQPIKKLLNINKLKEDNNNEIKENQLDNNVYIIQKKYANNICNKSIKENNKEITNLELELSDKSTLFTVSSDEFDIDELSSDGLNSDELNNDEIFNIKKNYVKSKTSDNKFINKNIKRKNIKTNNISNKTSENIIKNSINSSQFKLDKESLSSTTLINDPEKSLLSNSQQEIIALHEQKNMKKEYEFITKNNIENINIQTKNKDIKNDIQINDKNKILILEKENKNSNELKYINKIVNIEQKDINTFGYFKNGDEKISNIKSNIMNNHENNDSKVTNDINLKENENNIKIVEKVKRKKKLLTYYENIKKNSLAYKKRIKKTDIISLKSSKKKILNKLDNKIDNISNDNNKKKILNRLDNEYDDINNENKKKKILNKLDNKSDDINNENKKKKILNKLDNENDNNKNDNDKNNNNKNNSNKNNSCENNNEKFNESKVYIKNNNIKDESKVNIKKKIQDYNCVDNDINNNQSLIDFVINKKPENYISANKIDEMINNCLSIVNNNISLIDDSFSLSTSEIEQSQKSIQTNISNIQNTTCYENSNSSMDAPYPTLILSPKEDLKNIKMKIDLGFSPSERVSNNNNQRKILNNNKNILFEKIKNDSDIKREIEEIEMKNFKKFDFNNNKNSLKNKKIKENNNNSTITPDESFNSENSLKESIIYNNSNSSYNNYNEFYSLNIDDGIENKKRSFDTALRRNNEIYNIVKRIKLGRYFNNSSVSNNKVYISFMNYYNNNTSIHQNNNDINNENNNNSCLEQNSQKNINQNVKDIGEVLYNINPLMDKLVTADYLKVENDLYQKDDICTSDKYGDDDINNHNNNIYINTINSKTQDNDDNKRLSLEGKTKNLSKNLFSSDITKNERSRSRSNNSNGNSCINHEKIKYDESLEFENSIISQIKKETSFDIIFKNIQRNKDKLTINIFKRIIEEGIKKNSPYIIKTIFLISRDNKDKECLKFKVEDFQYFLSLVEFYSSDVDTFKEIIEGLQDSDIEPPALFVVYICSLFIKYNSFEEIDNILEQYANSFLYNKYQKKQAIHRLIMTLLEQRLINETYKIFILLDQNDITINEKDFINIGFVCANENYINSNIFSDLTKMACKQIEEYSSPYIYWEEILSYCILKEKEEPSIIVYKKLIKNCFPSFEILKLFIEFSIKHNYLNEAMKRLISCIRESSFESTRKICSNPSACFFFNNITNICIEYNYFSHSMWIFFFMNRHNIKINDTIFNKLLVKHHKMREKELEDFIDIMISKQPQIDLDYLASISEEFYDHGKYRISNRILYYIKSKSYYKCPIDINLQMKIMLNSNHEDDAIKLFLSNFNNNTIKFKEDVIRRLLTKILNNIFSHNNHNHNKKNQWTKGIETIKYFEKIKNTYYDRDVFLKLFCTLEKGNETNNDRKEGYILSLFLFYCKKNIVSFSKENIKKGLLIIENGISFSLIRLLFVQAMEYIFKNHPLFNNEVLPNSWWDSEFKIILPNHIKYKGHTIENEKILPIFNEEFKKLNPSFNILEKPNNSVNAKEISLDKSYIYNWIKNINNNSYTIFDILRISPFINSYLGLNSLLVE</sequence>
<name>A0A1Y1XQR3_9FUNG</name>
<evidence type="ECO:0000256" key="1">
    <source>
        <dbReference type="SAM" id="MobiDB-lite"/>
    </source>
</evidence>
<keyword evidence="3" id="KW-1185">Reference proteome</keyword>
<feature type="region of interest" description="Disordered" evidence="1">
    <location>
        <begin position="107"/>
        <end position="157"/>
    </location>
</feature>
<evidence type="ECO:0000313" key="3">
    <source>
        <dbReference type="Proteomes" id="UP000193944"/>
    </source>
</evidence>
<gene>
    <name evidence="2" type="ORF">BCR32DRAFT_263753</name>
</gene>
<feature type="compositionally biased region" description="Pro residues" evidence="1">
    <location>
        <begin position="114"/>
        <end position="154"/>
    </location>
</feature>
<feature type="region of interest" description="Disordered" evidence="1">
    <location>
        <begin position="1368"/>
        <end position="1388"/>
    </location>
</feature>